<protein>
    <recommendedName>
        <fullName evidence="7">C3H1-type domain-containing protein</fullName>
    </recommendedName>
</protein>
<keyword evidence="4" id="KW-0238">DNA-binding</keyword>
<dbReference type="Proteomes" id="UP001189429">
    <property type="component" value="Unassembled WGS sequence"/>
</dbReference>
<gene>
    <name evidence="8" type="ORF">PCOR1329_LOCUS19449</name>
</gene>
<evidence type="ECO:0000313" key="9">
    <source>
        <dbReference type="Proteomes" id="UP001189429"/>
    </source>
</evidence>
<feature type="compositionally biased region" description="Low complexity" evidence="6">
    <location>
        <begin position="108"/>
        <end position="137"/>
    </location>
</feature>
<feature type="compositionally biased region" description="Low complexity" evidence="6">
    <location>
        <begin position="175"/>
        <end position="187"/>
    </location>
</feature>
<keyword evidence="3 5" id="KW-0862">Zinc</keyword>
<feature type="region of interest" description="Disordered" evidence="6">
    <location>
        <begin position="538"/>
        <end position="603"/>
    </location>
</feature>
<evidence type="ECO:0000256" key="2">
    <source>
        <dbReference type="ARBA" id="ARBA00022771"/>
    </source>
</evidence>
<evidence type="ECO:0000256" key="6">
    <source>
        <dbReference type="SAM" id="MobiDB-lite"/>
    </source>
</evidence>
<dbReference type="SMART" id="SM00356">
    <property type="entry name" value="ZnF_C3H1"/>
    <property type="match status" value="3"/>
</dbReference>
<reference evidence="8" key="1">
    <citation type="submission" date="2023-10" db="EMBL/GenBank/DDBJ databases">
        <authorList>
            <person name="Chen Y."/>
            <person name="Shah S."/>
            <person name="Dougan E. K."/>
            <person name="Thang M."/>
            <person name="Chan C."/>
        </authorList>
    </citation>
    <scope>NUCLEOTIDE SEQUENCE [LARGE SCALE GENOMIC DNA]</scope>
</reference>
<dbReference type="PROSITE" id="PS50103">
    <property type="entry name" value="ZF_C3H1"/>
    <property type="match status" value="1"/>
</dbReference>
<evidence type="ECO:0000256" key="3">
    <source>
        <dbReference type="ARBA" id="ARBA00022833"/>
    </source>
</evidence>
<comment type="caution">
    <text evidence="8">The sequence shown here is derived from an EMBL/GenBank/DDBJ whole genome shotgun (WGS) entry which is preliminary data.</text>
</comment>
<feature type="compositionally biased region" description="Low complexity" evidence="6">
    <location>
        <begin position="53"/>
        <end position="72"/>
    </location>
</feature>
<keyword evidence="9" id="KW-1185">Reference proteome</keyword>
<dbReference type="PANTHER" id="PTHR14493">
    <property type="entry name" value="UNKEMPT FAMILY MEMBER"/>
    <property type="match status" value="1"/>
</dbReference>
<dbReference type="InterPro" id="IPR045234">
    <property type="entry name" value="Unkempt-like"/>
</dbReference>
<feature type="region of interest" description="Disordered" evidence="6">
    <location>
        <begin position="427"/>
        <end position="476"/>
    </location>
</feature>
<feature type="region of interest" description="Disordered" evidence="6">
    <location>
        <begin position="46"/>
        <end position="208"/>
    </location>
</feature>
<dbReference type="EMBL" id="CAUYUJ010006213">
    <property type="protein sequence ID" value="CAK0816509.1"/>
    <property type="molecule type" value="Genomic_DNA"/>
</dbReference>
<name>A0ABN9RBZ5_9DINO</name>
<organism evidence="8 9">
    <name type="scientific">Prorocentrum cordatum</name>
    <dbReference type="NCBI Taxonomy" id="2364126"/>
    <lineage>
        <taxon>Eukaryota</taxon>
        <taxon>Sar</taxon>
        <taxon>Alveolata</taxon>
        <taxon>Dinophyceae</taxon>
        <taxon>Prorocentrales</taxon>
        <taxon>Prorocentraceae</taxon>
        <taxon>Prorocentrum</taxon>
    </lineage>
</organism>
<dbReference type="InterPro" id="IPR057444">
    <property type="entry name" value="Znf-CCCH_AtC3H23-like"/>
</dbReference>
<feature type="domain" description="C3H1-type" evidence="7">
    <location>
        <begin position="293"/>
        <end position="328"/>
    </location>
</feature>
<feature type="non-terminal residue" evidence="8">
    <location>
        <position position="1"/>
    </location>
</feature>
<feature type="compositionally biased region" description="Low complexity" evidence="6">
    <location>
        <begin position="1"/>
        <end position="11"/>
    </location>
</feature>
<evidence type="ECO:0000313" key="8">
    <source>
        <dbReference type="EMBL" id="CAK0816509.1"/>
    </source>
</evidence>
<feature type="zinc finger region" description="C3H1-type" evidence="5">
    <location>
        <begin position="293"/>
        <end position="328"/>
    </location>
</feature>
<feature type="compositionally biased region" description="Low complexity" evidence="6">
    <location>
        <begin position="427"/>
        <end position="449"/>
    </location>
</feature>
<evidence type="ECO:0000259" key="7">
    <source>
        <dbReference type="PROSITE" id="PS50103"/>
    </source>
</evidence>
<sequence>DRPMAAAEASGSPGGAFLPAVAPAQERLPAWREDGEKAGHRQYILHYRRRAPRSGASASTPRPRAAARWWTRARGRCGTGTSCAASWRSVGTAPAGTRARSRTRARRSPTTPRSTRPSSATTRTAAARTCAASRTGRPSCASGRPRGTPTGPSSATSPRSHRRATGRSTFPPPSSRQRSPRTSTATSCSAPLAAGQRRCPATGSTGTASAPLATENIADCRRGESCAFAHSREEIRVPLLSVGEEEQRPEALTSDFFVYRFKTHWCPVGVQHDWQNCVYAHNYQDARRHPSIGYGPRPCPYWKRQETSLEYSQRCPLGVRCPYSHGAKEQLYHPAYFKTVACQDPPATCPRGTLCAFWHKRSQQRGRATSKEKFNYKAPLTEEQTQANLQLDFLTPPFKLLSAAQELDAWALQPYAFHDAGALEPGSLLPGELGPDGAGTPAARTTAPDSDGASAAPTPGSDAALAAPQDASWSGGMAAQPWVPQMICYVPMPFAGSMLVEGHVAMVGAEDGWLPGAHQQLTLPGPVPGCAAALPQGLAGGRRDDYSDSEDGLSAEKLPGSATETTTDSPRDERMPSLHGFIHFKDAELDSPRAPCRPRANSH</sequence>
<dbReference type="InterPro" id="IPR000571">
    <property type="entry name" value="Znf_CCCH"/>
</dbReference>
<dbReference type="PANTHER" id="PTHR14493:SF50">
    <property type="entry name" value="RING FINGER PROTEIN UNKEMPT"/>
    <property type="match status" value="1"/>
</dbReference>
<keyword evidence="1 5" id="KW-0479">Metal-binding</keyword>
<evidence type="ECO:0000256" key="1">
    <source>
        <dbReference type="ARBA" id="ARBA00022723"/>
    </source>
</evidence>
<evidence type="ECO:0000256" key="5">
    <source>
        <dbReference type="PROSITE-ProRule" id="PRU00723"/>
    </source>
</evidence>
<accession>A0ABN9RBZ5</accession>
<dbReference type="Pfam" id="PF25512">
    <property type="entry name" value="zf-CCCH_AtC3H23"/>
    <property type="match status" value="1"/>
</dbReference>
<keyword evidence="2 5" id="KW-0863">Zinc-finger</keyword>
<proteinExistence type="predicted"/>
<evidence type="ECO:0000256" key="4">
    <source>
        <dbReference type="ARBA" id="ARBA00023125"/>
    </source>
</evidence>
<feature type="region of interest" description="Disordered" evidence="6">
    <location>
        <begin position="1"/>
        <end position="21"/>
    </location>
</feature>